<dbReference type="GO" id="GO:0045332">
    <property type="term" value="P:phospholipid translocation"/>
    <property type="evidence" value="ECO:0007669"/>
    <property type="project" value="TreeGrafter"/>
</dbReference>
<gene>
    <name evidence="5" type="ORF">TELCIR_01479</name>
</gene>
<dbReference type="SUPFAM" id="SSF81660">
    <property type="entry name" value="Metal cation-transporting ATPase, ATP-binding domain N"/>
    <property type="match status" value="1"/>
</dbReference>
<dbReference type="OrthoDB" id="377733at2759"/>
<evidence type="ECO:0000256" key="1">
    <source>
        <dbReference type="ARBA" id="ARBA00004141"/>
    </source>
</evidence>
<dbReference type="PANTHER" id="PTHR24092:SF215">
    <property type="entry name" value="PHOSPHOLIPID-TRANSPORTING ATPASE"/>
    <property type="match status" value="1"/>
</dbReference>
<dbReference type="AlphaFoldDB" id="A0A2G9V3Y6"/>
<dbReference type="Pfam" id="PF16212">
    <property type="entry name" value="PhoLip_ATPase_C"/>
    <property type="match status" value="1"/>
</dbReference>
<dbReference type="GO" id="GO:0140326">
    <property type="term" value="F:ATPase-coupled intramembrane lipid transporter activity"/>
    <property type="evidence" value="ECO:0007669"/>
    <property type="project" value="TreeGrafter"/>
</dbReference>
<keyword evidence="6" id="KW-1185">Reference proteome</keyword>
<accession>A0A2G9V3Y6</accession>
<evidence type="ECO:0000256" key="2">
    <source>
        <dbReference type="ARBA" id="ARBA00022723"/>
    </source>
</evidence>
<dbReference type="GO" id="GO:0046872">
    <property type="term" value="F:metal ion binding"/>
    <property type="evidence" value="ECO:0007669"/>
    <property type="project" value="UniProtKB-KW"/>
</dbReference>
<name>A0A2G9V3Y6_TELCI</name>
<dbReference type="Proteomes" id="UP000230423">
    <property type="component" value="Unassembled WGS sequence"/>
</dbReference>
<dbReference type="EMBL" id="KZ345052">
    <property type="protein sequence ID" value="PIO76440.1"/>
    <property type="molecule type" value="Genomic_DNA"/>
</dbReference>
<evidence type="ECO:0000313" key="5">
    <source>
        <dbReference type="EMBL" id="PIO76440.1"/>
    </source>
</evidence>
<dbReference type="Gene3D" id="3.40.1110.10">
    <property type="entry name" value="Calcium-transporting ATPase, cytoplasmic domain N"/>
    <property type="match status" value="1"/>
</dbReference>
<dbReference type="GO" id="GO:0005886">
    <property type="term" value="C:plasma membrane"/>
    <property type="evidence" value="ECO:0007669"/>
    <property type="project" value="TreeGrafter"/>
</dbReference>
<reference evidence="5 6" key="1">
    <citation type="submission" date="2015-09" db="EMBL/GenBank/DDBJ databases">
        <title>Draft genome of the parasitic nematode Teladorsagia circumcincta isolate WARC Sus (inbred).</title>
        <authorList>
            <person name="Mitreva M."/>
        </authorList>
    </citation>
    <scope>NUCLEOTIDE SEQUENCE [LARGE SCALE GENOMIC DNA]</scope>
    <source>
        <strain evidence="5 6">S</strain>
    </source>
</reference>
<keyword evidence="2" id="KW-0479">Metal-binding</keyword>
<evidence type="ECO:0000313" key="6">
    <source>
        <dbReference type="Proteomes" id="UP000230423"/>
    </source>
</evidence>
<keyword evidence="3" id="KW-0460">Magnesium</keyword>
<organism evidence="5 6">
    <name type="scientific">Teladorsagia circumcincta</name>
    <name type="common">Brown stomach worm</name>
    <name type="synonym">Ostertagia circumcincta</name>
    <dbReference type="NCBI Taxonomy" id="45464"/>
    <lineage>
        <taxon>Eukaryota</taxon>
        <taxon>Metazoa</taxon>
        <taxon>Ecdysozoa</taxon>
        <taxon>Nematoda</taxon>
        <taxon>Chromadorea</taxon>
        <taxon>Rhabditida</taxon>
        <taxon>Rhabditina</taxon>
        <taxon>Rhabditomorpha</taxon>
        <taxon>Strongyloidea</taxon>
        <taxon>Trichostrongylidae</taxon>
        <taxon>Teladorsagia</taxon>
    </lineage>
</organism>
<feature type="non-terminal residue" evidence="5">
    <location>
        <position position="1"/>
    </location>
</feature>
<protein>
    <recommendedName>
        <fullName evidence="4">P-type ATPase C-terminal domain-containing protein</fullName>
    </recommendedName>
</protein>
<proteinExistence type="predicted"/>
<evidence type="ECO:0000256" key="3">
    <source>
        <dbReference type="ARBA" id="ARBA00022842"/>
    </source>
</evidence>
<dbReference type="InterPro" id="IPR023299">
    <property type="entry name" value="ATPase_P-typ_cyto_dom_N"/>
</dbReference>
<dbReference type="Pfam" id="PF13246">
    <property type="entry name" value="Cation_ATPase"/>
    <property type="match status" value="1"/>
</dbReference>
<dbReference type="PANTHER" id="PTHR24092">
    <property type="entry name" value="PROBABLE PHOSPHOLIPID-TRANSPORTING ATPASE"/>
    <property type="match status" value="1"/>
</dbReference>
<comment type="subcellular location">
    <subcellularLocation>
        <location evidence="1">Membrane</location>
        <topology evidence="1">Multi-pass membrane protein</topology>
    </subcellularLocation>
</comment>
<dbReference type="InterPro" id="IPR032630">
    <property type="entry name" value="P_typ_ATPase_c"/>
</dbReference>
<feature type="domain" description="P-type ATPase C-terminal" evidence="4">
    <location>
        <begin position="157"/>
        <end position="236"/>
    </location>
</feature>
<evidence type="ECO:0000259" key="4">
    <source>
        <dbReference type="Pfam" id="PF16212"/>
    </source>
</evidence>
<sequence>AVRYGFKLEGKSATHTTIGVPDGPQQRLHRTTDAESKHLSFLGDRLEEYSCEGLRTLAFAMRLLDRAQWEEFMESYRFVMSISSSDREQLLSQKADEIETELELLGVTGIGDRLQEGVEETIIALRGAGMQGKVSLVLPYDTVGKGGDGKVCQDAFEGRTGTEYTYQLFAINTIDGIWQAAVVFFASYLTFTGQECGLWLFGFYIASGMMFTNTAHLAVEVRCWNFEGFECVAGSIYPMSNPGKSVQLPSFSLFIPQELPI</sequence>
<dbReference type="GO" id="GO:0000166">
    <property type="term" value="F:nucleotide binding"/>
    <property type="evidence" value="ECO:0007669"/>
    <property type="project" value="InterPro"/>
</dbReference>